<sequence length="218" mass="23659">MSLGKSETSGISAAGIALNPLFRSLMSGLHAAAQPLTVLRVRLDEDRLSSLDPEDVLRTAMEAIPPVDRLCSLVSGMQQLVTAEYLEPHRTEVDVLALTRSTVEGVDLLFVEKGMDLVSEVSTLSAMMLVDGKRLEEALATTLLLVQGISYPGDRIRVWAQCVDNLFRCTIGNENRTIEKLSSDHQLSFAIAECDVRTQGGTLNLSFSPVNIELSLSA</sequence>
<evidence type="ECO:0000313" key="2">
    <source>
        <dbReference type="Proteomes" id="UP000236728"/>
    </source>
</evidence>
<gene>
    <name evidence="1" type="ORF">SAMN05421819_0615</name>
</gene>
<reference evidence="1 2" key="1">
    <citation type="submission" date="2016-10" db="EMBL/GenBank/DDBJ databases">
        <authorList>
            <person name="de Groot N.N."/>
        </authorList>
    </citation>
    <scope>NUCLEOTIDE SEQUENCE [LARGE SCALE GENOMIC DNA]</scope>
    <source>
        <strain evidence="1 2">DSM 22489</strain>
    </source>
</reference>
<keyword evidence="2" id="KW-1185">Reference proteome</keyword>
<proteinExistence type="predicted"/>
<dbReference type="EMBL" id="FNVA01000001">
    <property type="protein sequence ID" value="SEF62311.1"/>
    <property type="molecule type" value="Genomic_DNA"/>
</dbReference>
<organism evidence="1 2">
    <name type="scientific">Bryocella elongata</name>
    <dbReference type="NCBI Taxonomy" id="863522"/>
    <lineage>
        <taxon>Bacteria</taxon>
        <taxon>Pseudomonadati</taxon>
        <taxon>Acidobacteriota</taxon>
        <taxon>Terriglobia</taxon>
        <taxon>Terriglobales</taxon>
        <taxon>Acidobacteriaceae</taxon>
        <taxon>Bryocella</taxon>
    </lineage>
</organism>
<dbReference type="Proteomes" id="UP000236728">
    <property type="component" value="Unassembled WGS sequence"/>
</dbReference>
<protein>
    <submittedName>
        <fullName evidence="1">Uncharacterized protein</fullName>
    </submittedName>
</protein>
<accession>A0A1H5TJP6</accession>
<name>A0A1H5TJP6_9BACT</name>
<dbReference type="AlphaFoldDB" id="A0A1H5TJP6"/>
<evidence type="ECO:0000313" key="1">
    <source>
        <dbReference type="EMBL" id="SEF62311.1"/>
    </source>
</evidence>